<protein>
    <submittedName>
        <fullName evidence="7">Uncharacterized protein rusc1 isoform X1</fullName>
    </submittedName>
</protein>
<dbReference type="InterPro" id="IPR037213">
    <property type="entry name" value="Run_dom_sf"/>
</dbReference>
<dbReference type="Gene3D" id="1.20.58.900">
    <property type="match status" value="1"/>
</dbReference>
<feature type="region of interest" description="Disordered" evidence="3">
    <location>
        <begin position="1598"/>
        <end position="1631"/>
    </location>
</feature>
<feature type="compositionally biased region" description="Pro residues" evidence="3">
    <location>
        <begin position="514"/>
        <end position="524"/>
    </location>
</feature>
<dbReference type="InterPro" id="IPR036028">
    <property type="entry name" value="SH3-like_dom_sf"/>
</dbReference>
<feature type="region of interest" description="Disordered" evidence="3">
    <location>
        <begin position="1196"/>
        <end position="1219"/>
    </location>
</feature>
<dbReference type="SMART" id="SM00326">
    <property type="entry name" value="SH3"/>
    <property type="match status" value="1"/>
</dbReference>
<dbReference type="SUPFAM" id="SSF50044">
    <property type="entry name" value="SH3-domain"/>
    <property type="match status" value="1"/>
</dbReference>
<feature type="compositionally biased region" description="Low complexity" evidence="3">
    <location>
        <begin position="80"/>
        <end position="90"/>
    </location>
</feature>
<dbReference type="Gene3D" id="2.30.30.40">
    <property type="entry name" value="SH3 Domains"/>
    <property type="match status" value="1"/>
</dbReference>
<dbReference type="CTD" id="23623"/>
<feature type="compositionally biased region" description="Acidic residues" evidence="3">
    <location>
        <begin position="227"/>
        <end position="257"/>
    </location>
</feature>
<keyword evidence="6" id="KW-1185">Reference proteome</keyword>
<name>A0A6P7KTQ5_BETSP</name>
<feature type="compositionally biased region" description="Polar residues" evidence="3">
    <location>
        <begin position="1655"/>
        <end position="1668"/>
    </location>
</feature>
<feature type="compositionally biased region" description="Basic and acidic residues" evidence="3">
    <location>
        <begin position="997"/>
        <end position="1006"/>
    </location>
</feature>
<feature type="compositionally biased region" description="Pro residues" evidence="3">
    <location>
        <begin position="165"/>
        <end position="174"/>
    </location>
</feature>
<dbReference type="PROSITE" id="PS50826">
    <property type="entry name" value="RUN"/>
    <property type="match status" value="1"/>
</dbReference>
<dbReference type="InterPro" id="IPR047343">
    <property type="entry name" value="RUSC1_2"/>
</dbReference>
<evidence type="ECO:0000313" key="6">
    <source>
        <dbReference type="Proteomes" id="UP000515150"/>
    </source>
</evidence>
<feature type="region of interest" description="Disordered" evidence="3">
    <location>
        <begin position="560"/>
        <end position="678"/>
    </location>
</feature>
<dbReference type="PANTHER" id="PTHR15591:SF11">
    <property type="entry name" value="AP-4 COMPLEX ACCESSORY SUBUNIT RUSC1"/>
    <property type="match status" value="1"/>
</dbReference>
<dbReference type="InterPro" id="IPR001452">
    <property type="entry name" value="SH3_domain"/>
</dbReference>
<feature type="domain" description="SH3" evidence="4">
    <location>
        <begin position="1850"/>
        <end position="1907"/>
    </location>
</feature>
<evidence type="ECO:0000259" key="4">
    <source>
        <dbReference type="PROSITE" id="PS50002"/>
    </source>
</evidence>
<feature type="compositionally biased region" description="Basic and acidic residues" evidence="3">
    <location>
        <begin position="1249"/>
        <end position="1259"/>
    </location>
</feature>
<dbReference type="InParanoid" id="A0A6P7KTQ5"/>
<evidence type="ECO:0000259" key="5">
    <source>
        <dbReference type="PROSITE" id="PS50826"/>
    </source>
</evidence>
<feature type="compositionally biased region" description="Polar residues" evidence="3">
    <location>
        <begin position="806"/>
        <end position="816"/>
    </location>
</feature>
<feature type="compositionally biased region" description="Polar residues" evidence="3">
    <location>
        <begin position="183"/>
        <end position="195"/>
    </location>
</feature>
<feature type="compositionally biased region" description="Low complexity" evidence="3">
    <location>
        <begin position="143"/>
        <end position="164"/>
    </location>
</feature>
<feature type="region of interest" description="Disordered" evidence="3">
    <location>
        <begin position="1745"/>
        <end position="1766"/>
    </location>
</feature>
<feature type="compositionally biased region" description="Pro residues" evidence="3">
    <location>
        <begin position="332"/>
        <end position="341"/>
    </location>
</feature>
<dbReference type="Proteomes" id="UP000515150">
    <property type="component" value="Chromosome 16"/>
</dbReference>
<feature type="compositionally biased region" description="Basic and acidic residues" evidence="3">
    <location>
        <begin position="1035"/>
        <end position="1067"/>
    </location>
</feature>
<reference evidence="7" key="1">
    <citation type="submission" date="2025-08" db="UniProtKB">
        <authorList>
            <consortium name="RefSeq"/>
        </authorList>
    </citation>
    <scope>IDENTIFICATION</scope>
</reference>
<dbReference type="GO" id="GO:0031410">
    <property type="term" value="C:cytoplasmic vesicle"/>
    <property type="evidence" value="ECO:0007669"/>
    <property type="project" value="TreeGrafter"/>
</dbReference>
<feature type="compositionally biased region" description="Pro residues" evidence="3">
    <location>
        <begin position="644"/>
        <end position="660"/>
    </location>
</feature>
<dbReference type="SUPFAM" id="SSF140741">
    <property type="entry name" value="RUN domain-like"/>
    <property type="match status" value="1"/>
</dbReference>
<feature type="compositionally biased region" description="Polar residues" evidence="3">
    <location>
        <begin position="296"/>
        <end position="306"/>
    </location>
</feature>
<evidence type="ECO:0000313" key="7">
    <source>
        <dbReference type="RefSeq" id="XP_028985831.1"/>
    </source>
</evidence>
<feature type="compositionally biased region" description="Pro residues" evidence="3">
    <location>
        <begin position="603"/>
        <end position="617"/>
    </location>
</feature>
<evidence type="ECO:0000256" key="2">
    <source>
        <dbReference type="PROSITE-ProRule" id="PRU00192"/>
    </source>
</evidence>
<accession>A0A6P7KTQ5</accession>
<feature type="region of interest" description="Disordered" evidence="3">
    <location>
        <begin position="1"/>
        <end position="103"/>
    </location>
</feature>
<dbReference type="KEGG" id="bspl:114843445"/>
<keyword evidence="1 2" id="KW-0728">SH3 domain</keyword>
<feature type="region of interest" description="Disordered" evidence="3">
    <location>
        <begin position="997"/>
        <end position="1136"/>
    </location>
</feature>
<feature type="region of interest" description="Disordered" evidence="3">
    <location>
        <begin position="1247"/>
        <end position="1266"/>
    </location>
</feature>
<feature type="compositionally biased region" description="Low complexity" evidence="3">
    <location>
        <begin position="268"/>
        <end position="290"/>
    </location>
</feature>
<feature type="compositionally biased region" description="Pro residues" evidence="3">
    <location>
        <begin position="835"/>
        <end position="854"/>
    </location>
</feature>
<dbReference type="GeneID" id="114843445"/>
<feature type="region of interest" description="Disordered" evidence="3">
    <location>
        <begin position="757"/>
        <end position="864"/>
    </location>
</feature>
<proteinExistence type="predicted"/>
<feature type="compositionally biased region" description="Basic and acidic residues" evidence="3">
    <location>
        <begin position="776"/>
        <end position="786"/>
    </location>
</feature>
<feature type="region of interest" description="Disordered" evidence="3">
    <location>
        <begin position="1784"/>
        <end position="1849"/>
    </location>
</feature>
<feature type="compositionally biased region" description="Polar residues" evidence="3">
    <location>
        <begin position="1785"/>
        <end position="1799"/>
    </location>
</feature>
<dbReference type="SMART" id="SM00593">
    <property type="entry name" value="RUN"/>
    <property type="match status" value="1"/>
</dbReference>
<dbReference type="PROSITE" id="PS50002">
    <property type="entry name" value="SH3"/>
    <property type="match status" value="1"/>
</dbReference>
<organism evidence="6 7">
    <name type="scientific">Betta splendens</name>
    <name type="common">Siamese fighting fish</name>
    <dbReference type="NCBI Taxonomy" id="158456"/>
    <lineage>
        <taxon>Eukaryota</taxon>
        <taxon>Metazoa</taxon>
        <taxon>Chordata</taxon>
        <taxon>Craniata</taxon>
        <taxon>Vertebrata</taxon>
        <taxon>Euteleostomi</taxon>
        <taxon>Actinopterygii</taxon>
        <taxon>Neopterygii</taxon>
        <taxon>Teleostei</taxon>
        <taxon>Neoteleostei</taxon>
        <taxon>Acanthomorphata</taxon>
        <taxon>Anabantaria</taxon>
        <taxon>Anabantiformes</taxon>
        <taxon>Anabantoidei</taxon>
        <taxon>Osphronemidae</taxon>
        <taxon>Betta</taxon>
    </lineage>
</organism>
<dbReference type="Pfam" id="PF00018">
    <property type="entry name" value="SH3_1"/>
    <property type="match status" value="1"/>
</dbReference>
<feature type="domain" description="RUN" evidence="5">
    <location>
        <begin position="1448"/>
        <end position="1592"/>
    </location>
</feature>
<dbReference type="InterPro" id="IPR004012">
    <property type="entry name" value="Run_dom"/>
</dbReference>
<feature type="compositionally biased region" description="Basic and acidic residues" evidence="3">
    <location>
        <begin position="1835"/>
        <end position="1849"/>
    </location>
</feature>
<dbReference type="Pfam" id="PF02759">
    <property type="entry name" value="RUN"/>
    <property type="match status" value="1"/>
</dbReference>
<feature type="region of interest" description="Disordered" evidence="3">
    <location>
        <begin position="324"/>
        <end position="373"/>
    </location>
</feature>
<feature type="compositionally biased region" description="Pro residues" evidence="3">
    <location>
        <begin position="669"/>
        <end position="678"/>
    </location>
</feature>
<feature type="region of interest" description="Disordered" evidence="3">
    <location>
        <begin position="1643"/>
        <end position="1678"/>
    </location>
</feature>
<feature type="compositionally biased region" description="Polar residues" evidence="3">
    <location>
        <begin position="560"/>
        <end position="570"/>
    </location>
</feature>
<feature type="compositionally biased region" description="Basic and acidic residues" evidence="3">
    <location>
        <begin position="206"/>
        <end position="226"/>
    </location>
</feature>
<sequence length="1907" mass="208116">MPSSGCSSQPPKPRRFDVSRRTNAVAGPKSHGPASQREDKNMNTISAPSPRRAPKGPAAPIRTRAAVQPRAPVSQTRFGAQKQATAPSKAAKPKPKSARASAVTQIAPADLPPPLPSVLPLDPNCNEPSLPCLCCDGRSPQDNNSMFNHNHNNNNTVSIRQQLQLPPPPAPLPQRPGVIGSKEQPQPVSQGQAPSEASVRPAASLENKDKSADDCAGLDNKKTVKVEEDDDEEESSGDIDIDYDDDEAENDDDDDDTLVPSCCDCPPSLLEFSLSSSSSSSSTSISSCSDLESDCADQSSSLCSSHDQDNLSIALSLKDRSLPQAREGPFPARSPPSPPRNPFSLVSQIPPCSPDEGYPSALDSPSPDYLGVKGDSEGTKLGLLDFLESVGEFGKMERFSQVIQVARWDLEGEQHWDVLRDRLDHLDRLEKVNREVKLAYIARLHEKGFDLGDLEEQDLSDVMDEMGNIDIPLKLYKSRGEMRDSQEFSDAGVDLTAPSDTDEPLVPDSLTPSPVEPPPRPPKPPARHASVTSDLHTYINISRETTSMAVSTSPTLSTFSLNSSSPTFTTFRCEKSLPPSPPSVPPLPATKPVPYLTLYTTSSPPPANPTPTPPIPPPRKRHLARKEAQRLAALQAEQEKTPVSLPPPTTRPPPLPPPPVISISSSSPPAIPPPPILPPPPSFHALDVEIRKLLMLAGLTQAELLKLSPELGVCVEGLEDEGDENNFILSRSGDSHEFRLKGKEEVMESEIHFMRRDGWSSGDKLDGDQRVNVGDEGQRKESKDTQRTTSFTEMARRRKRVGSDHYYSTSLSNTQETKAKNVSFETFHYPAELPHSPPPPPPPRPLPPVPPSLPPAKVSTLPANSAQPERFDWLIAFTPDADAPPQPLPLAMRKSYMETQRKLNTSGPSPGSAPKVTTFKELRFRNKNTSPPTRVITEPDPDPTVITPDPDILYNLKWRREKAGTDGSQWEYTSQAQALLMQPPPALTSMAALKEMLQRAQEEGGRPELCPSQKMGCSVSDSSLWTMGREWEDEEAKREERERKTNEDREETKVEVRGRADGERTFESRITVSPPPLSLQQSTQPYFLHAALPPYRPGYRSPQPSAGPRPHGHVGRESPRAPVAGSARSRKDGSSTDFLSEFDYESLADFGVDCPRDLGNIFTPNTHSAHQHRSDYKTNAWDFVSDSVGNFDSLYCSDSDQKNDPTAEPDMSVNGTADGSGCTTPYKNIDVLMTYSRSINPVDSLYSETHTHSHKDPHSNKARTSKDLPPVPTYFLYHPKNCPLHRGAPPRLSPIGALSPPHRSGAPPPGAAGYCLSSPLFPRSHTLPALAAPFYYPNLYPPIPPRPPPLPPKLYQAPLQSRAATVRSVSFAGSVQREDTSWMGEDVKQPMRGYGLSSLCLQEKKARVSAVSVAVEAILTHFSSSRTIVQKSLSVNQALSGDSAINPSLGRLVLQCLCPALHGLLTDGLKPHQSDLIAGRRPNSAWGLVQASTKPGPRTQALFNLQVRVGELPQLRQSKHRFNAFLLGLLNIKFLDFWLSHLQSCNDVLVTYYHPTSFMRLSLTVCQPLFEELLLVLQPLSLLTFNLDLLFQHHHLEPDTNSPEVPSPRCQDAGFQLSPRGPLSKTTDSRRNEILPEVDLRSPEHQTVKGKAPSCANSISGVSGQLPRSSAAPIKPSVTVSQTSPQLLWVQEKEIEELPPPEIEEDSLAQQAGQVIQQGWGAVMRWGGRLSQNLAELSLSAGKKEELKTDPGPGVQSQAGGDYAPVSSSVQVPWGLGRLFGASKGSVSPTGQTAPTRRPSQWLAPGVTALTRMVSSTSTPVLRRDPEPQGESEPEPEKEGDAVEMKDKPRALRSVRTLCDHTGSGSELSFCRGEELVVLGGVDQDWIRCRQGDREGLVPIGYTSLIM</sequence>
<dbReference type="PRINTS" id="PR01217">
    <property type="entry name" value="PRICHEXTENSN"/>
</dbReference>
<feature type="region of interest" description="Disordered" evidence="3">
    <location>
        <begin position="902"/>
        <end position="950"/>
    </location>
</feature>
<dbReference type="RefSeq" id="XP_028985831.1">
    <property type="nucleotide sequence ID" value="XM_029129998.3"/>
</dbReference>
<feature type="region of interest" description="Disordered" evidence="3">
    <location>
        <begin position="136"/>
        <end position="306"/>
    </location>
</feature>
<feature type="compositionally biased region" description="Basic and acidic residues" evidence="3">
    <location>
        <begin position="757"/>
        <end position="769"/>
    </location>
</feature>
<evidence type="ECO:0000256" key="1">
    <source>
        <dbReference type="ARBA" id="ARBA00022443"/>
    </source>
</evidence>
<feature type="region of interest" description="Disordered" evidence="3">
    <location>
        <begin position="485"/>
        <end position="532"/>
    </location>
</feature>
<gene>
    <name evidence="7" type="primary">rusc1</name>
</gene>
<evidence type="ECO:0000256" key="3">
    <source>
        <dbReference type="SAM" id="MobiDB-lite"/>
    </source>
</evidence>
<dbReference type="CDD" id="cd11958">
    <property type="entry name" value="SH3_RUSC1"/>
    <property type="match status" value="1"/>
</dbReference>
<dbReference type="OrthoDB" id="9884296at2759"/>
<feature type="compositionally biased region" description="Pro residues" evidence="3">
    <location>
        <begin position="578"/>
        <end position="591"/>
    </location>
</feature>
<dbReference type="PANTHER" id="PTHR15591">
    <property type="entry name" value="RUN AND SH3 DOMAIN CONTAINING"/>
    <property type="match status" value="1"/>
</dbReference>